<protein>
    <submittedName>
        <fullName evidence="10">PTS sugar transporter subunit IIC</fullName>
    </submittedName>
    <submittedName>
        <fullName evidence="11">PTS system mannose-specific IIC component</fullName>
    </submittedName>
</protein>
<dbReference type="Proteomes" id="UP001276902">
    <property type="component" value="Unassembled WGS sequence"/>
</dbReference>
<keyword evidence="7 9" id="KW-1133">Transmembrane helix</keyword>
<dbReference type="Proteomes" id="UP000247612">
    <property type="component" value="Unassembled WGS sequence"/>
</dbReference>
<evidence type="ECO:0000256" key="1">
    <source>
        <dbReference type="ARBA" id="ARBA00004651"/>
    </source>
</evidence>
<gene>
    <name evidence="11" type="ORF">DES51_101382</name>
    <name evidence="10" type="ORF">MQE39_03945</name>
</gene>
<dbReference type="PANTHER" id="PTHR32502:SF8">
    <property type="entry name" value="N-ACETYLGALACTOSAMINE PERMEASE IIC COMPONENT 1"/>
    <property type="match status" value="1"/>
</dbReference>
<feature type="transmembrane region" description="Helical" evidence="9">
    <location>
        <begin position="93"/>
        <end position="114"/>
    </location>
</feature>
<evidence type="ECO:0000256" key="9">
    <source>
        <dbReference type="SAM" id="Phobius"/>
    </source>
</evidence>
<keyword evidence="6 9" id="KW-0812">Transmembrane</keyword>
<name>A0A2V2FAA6_9FIRM</name>
<dbReference type="InterPro" id="IPR050303">
    <property type="entry name" value="GatZ_KbaZ_carbometab"/>
</dbReference>
<evidence type="ECO:0000256" key="2">
    <source>
        <dbReference type="ARBA" id="ARBA00022448"/>
    </source>
</evidence>
<sequence length="260" mass="27680">MLNALIIALTYYVCQIIDAILGFQAMTRPIVMGSVVGLVCGDLETGVILGAAIEALYMGISGIGGIQPADYRSAVVVAVGLTILSGISVEQGLTIAVTIGVLGNTVDPITALVVNSIQPISIRYAEEGNYKKFRFMMIFEMLFIKNTLSPILVFLCCAFGTEAVSTLFSVIPAWVLAGLSAAGGMLIVIGLCLTTQAIYSKSTPIYVLLGFVLVKYLGLTTLPIAIIGIIIAFIGFNRDYKLKELENKLALSGEGDDFYE</sequence>
<evidence type="ECO:0000313" key="10">
    <source>
        <dbReference type="EMBL" id="MDY5167269.1"/>
    </source>
</evidence>
<organism evidence="11 12">
    <name type="scientific">Dielma fastidiosa</name>
    <dbReference type="NCBI Taxonomy" id="1034346"/>
    <lineage>
        <taxon>Bacteria</taxon>
        <taxon>Bacillati</taxon>
        <taxon>Bacillota</taxon>
        <taxon>Erysipelotrichia</taxon>
        <taxon>Erysipelotrichales</taxon>
        <taxon>Erysipelotrichaceae</taxon>
        <taxon>Dielma</taxon>
    </lineage>
</organism>
<dbReference type="GO" id="GO:0005886">
    <property type="term" value="C:plasma membrane"/>
    <property type="evidence" value="ECO:0007669"/>
    <property type="project" value="UniProtKB-SubCell"/>
</dbReference>
<dbReference type="PROSITE" id="PS51106">
    <property type="entry name" value="PTS_EIIC_TYPE_4"/>
    <property type="match status" value="1"/>
</dbReference>
<dbReference type="GO" id="GO:0009401">
    <property type="term" value="P:phosphoenolpyruvate-dependent sugar phosphotransferase system"/>
    <property type="evidence" value="ECO:0007669"/>
    <property type="project" value="UniProtKB-KW"/>
</dbReference>
<feature type="transmembrane region" description="Helical" evidence="9">
    <location>
        <begin position="135"/>
        <end position="161"/>
    </location>
</feature>
<evidence type="ECO:0000256" key="7">
    <source>
        <dbReference type="ARBA" id="ARBA00022989"/>
    </source>
</evidence>
<keyword evidence="2" id="KW-0813">Transport</keyword>
<dbReference type="GeneID" id="94439997"/>
<dbReference type="Pfam" id="PF03609">
    <property type="entry name" value="EII-Sor"/>
    <property type="match status" value="1"/>
</dbReference>
<proteinExistence type="predicted"/>
<dbReference type="OrthoDB" id="1649937at2"/>
<evidence type="ECO:0000256" key="3">
    <source>
        <dbReference type="ARBA" id="ARBA00022475"/>
    </source>
</evidence>
<keyword evidence="12" id="KW-1185">Reference proteome</keyword>
<comment type="caution">
    <text evidence="11">The sequence shown here is derived from an EMBL/GenBank/DDBJ whole genome shotgun (WGS) entry which is preliminary data.</text>
</comment>
<keyword evidence="5" id="KW-0598">Phosphotransferase system</keyword>
<dbReference type="PANTHER" id="PTHR32502">
    <property type="entry name" value="N-ACETYLGALACTOSAMINE PERMEASE II COMPONENT-RELATED"/>
    <property type="match status" value="1"/>
</dbReference>
<dbReference type="EMBL" id="JALDAW010000011">
    <property type="protein sequence ID" value="MDY5167269.1"/>
    <property type="molecule type" value="Genomic_DNA"/>
</dbReference>
<keyword evidence="8 9" id="KW-0472">Membrane</keyword>
<reference evidence="11 12" key="1">
    <citation type="submission" date="2018-05" db="EMBL/GenBank/DDBJ databases">
        <title>Genomic Encyclopedia of Type Strains, Phase IV (KMG-IV): sequencing the most valuable type-strain genomes for metagenomic binning, comparative biology and taxonomic classification.</title>
        <authorList>
            <person name="Goeker M."/>
        </authorList>
    </citation>
    <scope>NUCLEOTIDE SEQUENCE [LARGE SCALE GENOMIC DNA]</scope>
    <source>
        <strain evidence="11 12">JC118</strain>
    </source>
</reference>
<evidence type="ECO:0000256" key="4">
    <source>
        <dbReference type="ARBA" id="ARBA00022597"/>
    </source>
</evidence>
<accession>A0A2V2FAA6</accession>
<dbReference type="InterPro" id="IPR004700">
    <property type="entry name" value="PTS_IIC_man"/>
</dbReference>
<evidence type="ECO:0000313" key="12">
    <source>
        <dbReference type="Proteomes" id="UP000247612"/>
    </source>
</evidence>
<keyword evidence="3" id="KW-1003">Cell membrane</keyword>
<evidence type="ECO:0000256" key="6">
    <source>
        <dbReference type="ARBA" id="ARBA00022692"/>
    </source>
</evidence>
<keyword evidence="4 10" id="KW-0762">Sugar transport</keyword>
<feature type="transmembrane region" description="Helical" evidence="9">
    <location>
        <begin position="69"/>
        <end position="87"/>
    </location>
</feature>
<dbReference type="EMBL" id="QJKH01000001">
    <property type="protein sequence ID" value="PXX81760.1"/>
    <property type="molecule type" value="Genomic_DNA"/>
</dbReference>
<reference evidence="10" key="2">
    <citation type="submission" date="2022-03" db="EMBL/GenBank/DDBJ databases">
        <title>First case of bacteraemia caused by Dielma fastidiosa in a patient hospitalised with diverticulitis.</title>
        <authorList>
            <person name="Forman-Ankjaer B."/>
            <person name="Hvid-Jensen F."/>
            <person name="Kobel C.M."/>
            <person name="Greve T."/>
        </authorList>
    </citation>
    <scope>NUCLEOTIDE SEQUENCE</scope>
    <source>
        <strain evidence="10">AUH_DF_2021</strain>
    </source>
</reference>
<dbReference type="RefSeq" id="WP_022936678.1">
    <property type="nucleotide sequence ID" value="NZ_BAABZA010000001.1"/>
</dbReference>
<feature type="transmembrane region" description="Helical" evidence="9">
    <location>
        <begin position="173"/>
        <end position="193"/>
    </location>
</feature>
<feature type="transmembrane region" description="Helical" evidence="9">
    <location>
        <begin position="205"/>
        <end position="236"/>
    </location>
</feature>
<evidence type="ECO:0000256" key="8">
    <source>
        <dbReference type="ARBA" id="ARBA00023136"/>
    </source>
</evidence>
<dbReference type="AlphaFoldDB" id="A0A2V2FAA6"/>
<dbReference type="STRING" id="1034346.GCA_000313565_00376"/>
<evidence type="ECO:0000313" key="11">
    <source>
        <dbReference type="EMBL" id="PXX81760.1"/>
    </source>
</evidence>
<evidence type="ECO:0000256" key="5">
    <source>
        <dbReference type="ARBA" id="ARBA00022683"/>
    </source>
</evidence>
<comment type="subcellular location">
    <subcellularLocation>
        <location evidence="1">Cell membrane</location>
        <topology evidence="1">Multi-pass membrane protein</topology>
    </subcellularLocation>
</comment>